<evidence type="ECO:0000313" key="2">
    <source>
        <dbReference type="Proteomes" id="UP000184600"/>
    </source>
</evidence>
<gene>
    <name evidence="1" type="ORF">VQ7734_03787</name>
</gene>
<name>A0A1M7YZ91_9VIBR</name>
<evidence type="ECO:0000313" key="1">
    <source>
        <dbReference type="EMBL" id="SHO58017.1"/>
    </source>
</evidence>
<protein>
    <submittedName>
        <fullName evidence="1">Uncharacterized protein</fullName>
    </submittedName>
</protein>
<sequence length="253" mass="28230">MFSALKDKPGHRIQLPVQRQSWQGMVLEDHRKSAPVQARIHKDNRGIQRAVIQRHDAATISLKIISNKDTYGMQDVSDSSVRLFVRNFFAHNTVNDSTRESTVINTVVTAIKSYLKPDSGSGHVPSDKETEKDVNGTTYRFYNDTDGCLEFMCPKGGKPKCPKAPGTWEVNIEDGGNPGKTKFTGNPLNSGSRPQHFKVSNMIYEGTPHPVNGDKSPAGYTWHHHKDRGKMQLIDRDVHASFSHKGGYSIWGS</sequence>
<dbReference type="OrthoDB" id="9815414at2"/>
<dbReference type="Proteomes" id="UP000184600">
    <property type="component" value="Unassembled WGS sequence"/>
</dbReference>
<proteinExistence type="predicted"/>
<keyword evidence="2" id="KW-1185">Reference proteome</keyword>
<accession>A0A1M7YZ91</accession>
<dbReference type="AlphaFoldDB" id="A0A1M7YZ91"/>
<dbReference type="Pfam" id="PF14414">
    <property type="entry name" value="WHH"/>
    <property type="match status" value="1"/>
</dbReference>
<dbReference type="InterPro" id="IPR032869">
    <property type="entry name" value="WHH_dom_containing"/>
</dbReference>
<organism evidence="1 2">
    <name type="scientific">Vibrio quintilis</name>
    <dbReference type="NCBI Taxonomy" id="1117707"/>
    <lineage>
        <taxon>Bacteria</taxon>
        <taxon>Pseudomonadati</taxon>
        <taxon>Pseudomonadota</taxon>
        <taxon>Gammaproteobacteria</taxon>
        <taxon>Vibrionales</taxon>
        <taxon>Vibrionaceae</taxon>
        <taxon>Vibrio</taxon>
    </lineage>
</organism>
<reference evidence="2" key="1">
    <citation type="submission" date="2016-12" db="EMBL/GenBank/DDBJ databases">
        <authorList>
            <person name="Rodrigo-Torres L."/>
            <person name="Arahal R.D."/>
            <person name="Lucena T."/>
        </authorList>
    </citation>
    <scope>NUCLEOTIDE SEQUENCE [LARGE SCALE GENOMIC DNA]</scope>
</reference>
<dbReference type="EMBL" id="FRFG01000051">
    <property type="protein sequence ID" value="SHO58017.1"/>
    <property type="molecule type" value="Genomic_DNA"/>
</dbReference>
<dbReference type="RefSeq" id="WP_143169399.1">
    <property type="nucleotide sequence ID" value="NZ_AP024897.1"/>
</dbReference>